<name>A0A6J5NZR7_9CAUD</name>
<evidence type="ECO:0008006" key="2">
    <source>
        <dbReference type="Google" id="ProtNLM"/>
    </source>
</evidence>
<proteinExistence type="predicted"/>
<dbReference type="EMBL" id="LR796766">
    <property type="protein sequence ID" value="CAB4164537.1"/>
    <property type="molecule type" value="Genomic_DNA"/>
</dbReference>
<reference evidence="1" key="1">
    <citation type="submission" date="2020-04" db="EMBL/GenBank/DDBJ databases">
        <authorList>
            <person name="Chiriac C."/>
            <person name="Salcher M."/>
            <person name="Ghai R."/>
            <person name="Kavagutti S V."/>
        </authorList>
    </citation>
    <scope>NUCLEOTIDE SEQUENCE</scope>
</reference>
<organism evidence="1">
    <name type="scientific">uncultured Caudovirales phage</name>
    <dbReference type="NCBI Taxonomy" id="2100421"/>
    <lineage>
        <taxon>Viruses</taxon>
        <taxon>Duplodnaviria</taxon>
        <taxon>Heunggongvirae</taxon>
        <taxon>Uroviricota</taxon>
        <taxon>Caudoviricetes</taxon>
        <taxon>Peduoviridae</taxon>
        <taxon>Maltschvirus</taxon>
        <taxon>Maltschvirus maltsch</taxon>
    </lineage>
</organism>
<accession>A0A6J5NZR7</accession>
<protein>
    <recommendedName>
        <fullName evidence="2">Tail fiber protein</fullName>
    </recommendedName>
</protein>
<evidence type="ECO:0000313" key="1">
    <source>
        <dbReference type="EMBL" id="CAB4164537.1"/>
    </source>
</evidence>
<sequence>MATVTKNFKIKHGLVVEGTTGTIDGFDILTKSTDNQQYIIDLVGGDAASNAVANTIVLRDGNANFAANTITANLVGDVTGQVSDISNFDSDDLTEGASNLYFTDQRVEDAMAGLYDPAGSAANAYANALSDAEDYADGLATNYDPAGAAANAYSNALSDAEDYTDNAVSNAVTTLETYADLAAGNALANAESYTDNAISNLIANAPALLDTLNEIAAAIGDDANFVGTITNLVAEKQNALIPGTDIDIVGNTISFTGSYDPSGSAANAYSNATAYTDLEIGNAYADLELFANNAAGNALANANSYTDNAIGLLSTSDIEEGTNEYFTDTRARASAATLLTMATLTNISITGNSTGLVITAENGVGDSNTDALVEGTTNLYFTDQRAVDALEAVIPNFTEIDINTVARQVAATVPVATASTVTAIDWALADYRSAEFLVKVAYGAHTEISKVMLTLDTSNNIAITEYAIVGTNGSASTISADVNGTDVRLRVATANNNSDVTVVGTLLA</sequence>
<gene>
    <name evidence="1" type="ORF">UFOVP828_42</name>
</gene>